<feature type="region of interest" description="Disordered" evidence="1">
    <location>
        <begin position="1"/>
        <end position="68"/>
    </location>
</feature>
<sequence length="185" mass="20634">MSGSDGDGGEIRRFGGRSGDDKAIDDADDGPRKSDNEKQQVQEEMTRSSKKKKRVNKRHDFNRNGETRSRRWSGIGIGCCFPRNPVKAKPVAVVAKIKPREETEPRRPSSSSSAGKCIGFRHCCYGFNKPPPTLKSQQQPVSSSSLSTTAIDPNAPNFTSEMLRILIQRNDFYCRECNPHFTLSV</sequence>
<feature type="compositionally biased region" description="Basic and acidic residues" evidence="1">
    <location>
        <begin position="58"/>
        <end position="68"/>
    </location>
</feature>
<evidence type="ECO:0000313" key="2">
    <source>
        <dbReference type="EMBL" id="CAL1407821.1"/>
    </source>
</evidence>
<organism evidence="2 3">
    <name type="scientific">Linum trigynum</name>
    <dbReference type="NCBI Taxonomy" id="586398"/>
    <lineage>
        <taxon>Eukaryota</taxon>
        <taxon>Viridiplantae</taxon>
        <taxon>Streptophyta</taxon>
        <taxon>Embryophyta</taxon>
        <taxon>Tracheophyta</taxon>
        <taxon>Spermatophyta</taxon>
        <taxon>Magnoliopsida</taxon>
        <taxon>eudicotyledons</taxon>
        <taxon>Gunneridae</taxon>
        <taxon>Pentapetalae</taxon>
        <taxon>rosids</taxon>
        <taxon>fabids</taxon>
        <taxon>Malpighiales</taxon>
        <taxon>Linaceae</taxon>
        <taxon>Linum</taxon>
    </lineage>
</organism>
<dbReference type="PANTHER" id="PTHR35123:SF2">
    <property type="entry name" value="UBIQUITIN CARBOXYL-TERMINAL HYDROLASE-LIKE PROTEIN"/>
    <property type="match status" value="1"/>
</dbReference>
<keyword evidence="3" id="KW-1185">Reference proteome</keyword>
<proteinExistence type="predicted"/>
<name>A0AAV2GBI2_9ROSI</name>
<protein>
    <submittedName>
        <fullName evidence="2">Uncharacterized protein</fullName>
    </submittedName>
</protein>
<feature type="compositionally biased region" description="Basic residues" evidence="1">
    <location>
        <begin position="48"/>
        <end position="57"/>
    </location>
</feature>
<feature type="compositionally biased region" description="Basic and acidic residues" evidence="1">
    <location>
        <begin position="9"/>
        <end position="47"/>
    </location>
</feature>
<dbReference type="Proteomes" id="UP001497516">
    <property type="component" value="Chromosome 8"/>
</dbReference>
<evidence type="ECO:0000313" key="3">
    <source>
        <dbReference type="Proteomes" id="UP001497516"/>
    </source>
</evidence>
<reference evidence="2 3" key="1">
    <citation type="submission" date="2024-04" db="EMBL/GenBank/DDBJ databases">
        <authorList>
            <person name="Fracassetti M."/>
        </authorList>
    </citation>
    <scope>NUCLEOTIDE SEQUENCE [LARGE SCALE GENOMIC DNA]</scope>
</reference>
<accession>A0AAV2GBI2</accession>
<dbReference type="PANTHER" id="PTHR35123">
    <property type="entry name" value="OS07G0633900 PROTEIN-RELATED"/>
    <property type="match status" value="1"/>
</dbReference>
<dbReference type="EMBL" id="OZ034821">
    <property type="protein sequence ID" value="CAL1407821.1"/>
    <property type="molecule type" value="Genomic_DNA"/>
</dbReference>
<evidence type="ECO:0000256" key="1">
    <source>
        <dbReference type="SAM" id="MobiDB-lite"/>
    </source>
</evidence>
<dbReference type="AlphaFoldDB" id="A0AAV2GBI2"/>
<gene>
    <name evidence="2" type="ORF">LTRI10_LOCUS47465</name>
</gene>